<evidence type="ECO:0000313" key="3">
    <source>
        <dbReference type="Proteomes" id="UP000268084"/>
    </source>
</evidence>
<protein>
    <submittedName>
        <fullName evidence="2">DUF2771 family protein</fullName>
    </submittedName>
</protein>
<gene>
    <name evidence="2" type="ORF">EH165_02900</name>
</gene>
<keyword evidence="1" id="KW-0732">Signal</keyword>
<dbReference type="AlphaFoldDB" id="A0A3G8ZJ21"/>
<feature type="chain" id="PRO_5039190981" evidence="1">
    <location>
        <begin position="24"/>
        <end position="156"/>
    </location>
</feature>
<reference evidence="2 3" key="2">
    <citation type="submission" date="2018-12" db="EMBL/GenBank/DDBJ databases">
        <title>Nakamurella antarcticus sp. nov., isolated from Antarctica South Shetland Islands soil.</title>
        <authorList>
            <person name="Peng F."/>
        </authorList>
    </citation>
    <scope>NUCLEOTIDE SEQUENCE [LARGE SCALE GENOMIC DNA]</scope>
    <source>
        <strain evidence="2 3">S14-144</strain>
    </source>
</reference>
<sequence length="156" mass="16651">MMLRIRRTLAAVFLAAASVGLTACTPSIPSVTWYANGKAVDVGPALYCNINATLEPDCPVFNGPVAKLALRPGDGVQVNIPSGLYDAPWTLVVTYGDESERTSITRTEKTYSYVVKPPRGKSITQIDLQVLVPIAGTDGGVEYTPAQLWVLEVTPA</sequence>
<organism evidence="2 3">
    <name type="scientific">Nakamurella antarctica</name>
    <dbReference type="NCBI Taxonomy" id="1902245"/>
    <lineage>
        <taxon>Bacteria</taxon>
        <taxon>Bacillati</taxon>
        <taxon>Actinomycetota</taxon>
        <taxon>Actinomycetes</taxon>
        <taxon>Nakamurellales</taxon>
        <taxon>Nakamurellaceae</taxon>
        <taxon>Nakamurella</taxon>
    </lineage>
</organism>
<dbReference type="Proteomes" id="UP000268084">
    <property type="component" value="Chromosome"/>
</dbReference>
<accession>A0A3G8ZJ21</accession>
<dbReference type="KEGG" id="nak:EH165_02900"/>
<evidence type="ECO:0000313" key="2">
    <source>
        <dbReference type="EMBL" id="AZI57263.1"/>
    </source>
</evidence>
<dbReference type="PROSITE" id="PS51257">
    <property type="entry name" value="PROKAR_LIPOPROTEIN"/>
    <property type="match status" value="1"/>
</dbReference>
<feature type="signal peptide" evidence="1">
    <location>
        <begin position="1"/>
        <end position="23"/>
    </location>
</feature>
<dbReference type="EMBL" id="CP034170">
    <property type="protein sequence ID" value="AZI57263.1"/>
    <property type="molecule type" value="Genomic_DNA"/>
</dbReference>
<keyword evidence="3" id="KW-1185">Reference proteome</keyword>
<dbReference type="InterPro" id="IPR024495">
    <property type="entry name" value="DUF2771"/>
</dbReference>
<dbReference type="Pfam" id="PF10969">
    <property type="entry name" value="DUF2771"/>
    <property type="match status" value="1"/>
</dbReference>
<proteinExistence type="predicted"/>
<reference evidence="2 3" key="1">
    <citation type="submission" date="2018-11" db="EMBL/GenBank/DDBJ databases">
        <authorList>
            <person name="Da X."/>
        </authorList>
    </citation>
    <scope>NUCLEOTIDE SEQUENCE [LARGE SCALE GENOMIC DNA]</scope>
    <source>
        <strain evidence="2 3">S14-144</strain>
    </source>
</reference>
<evidence type="ECO:0000256" key="1">
    <source>
        <dbReference type="SAM" id="SignalP"/>
    </source>
</evidence>
<dbReference type="OrthoDB" id="4772953at2"/>
<name>A0A3G8ZJ21_9ACTN</name>